<protein>
    <submittedName>
        <fullName evidence="1">Uncharacterized protein</fullName>
    </submittedName>
</protein>
<proteinExistence type="predicted"/>
<evidence type="ECO:0000313" key="2">
    <source>
        <dbReference type="Proteomes" id="UP000248329"/>
    </source>
</evidence>
<evidence type="ECO:0000313" key="1">
    <source>
        <dbReference type="EMBL" id="PXF61014.1"/>
    </source>
</evidence>
<dbReference type="EMBL" id="PQXF01000009">
    <property type="protein sequence ID" value="PXF61014.1"/>
    <property type="molecule type" value="Genomic_DNA"/>
</dbReference>
<name>A0AC61L3I1_9EURY</name>
<gene>
    <name evidence="1" type="ORF">C4B59_06635</name>
</gene>
<reference evidence="1" key="1">
    <citation type="submission" date="2018-01" db="EMBL/GenBank/DDBJ databases">
        <authorList>
            <person name="Krukenberg V."/>
        </authorList>
    </citation>
    <scope>NUCLEOTIDE SEQUENCE</scope>
    <source>
        <strain evidence="1">E20ANME2</strain>
    </source>
</reference>
<comment type="caution">
    <text evidence="1">The sequence shown here is derived from an EMBL/GenBank/DDBJ whole genome shotgun (WGS) entry which is preliminary data.</text>
</comment>
<sequence length="91" mass="10320">MFLLLPRLIPTAFILILFALAATLQTWWGMCVLIHGQLATSSFIRPLSNSVSRLNRSIVSVSCLMIASLSIVLLEDYYNNNIEILWSRMSF</sequence>
<accession>A0AC61L3I1</accession>
<dbReference type="Proteomes" id="UP000248329">
    <property type="component" value="Unassembled WGS sequence"/>
</dbReference>
<organism evidence="1 2">
    <name type="scientific">Candidatus Methanogaster sp</name>
    <dbReference type="NCBI Taxonomy" id="3386292"/>
    <lineage>
        <taxon>Archaea</taxon>
        <taxon>Methanobacteriati</taxon>
        <taxon>Methanobacteriota</taxon>
        <taxon>Stenosarchaea group</taxon>
        <taxon>Methanomicrobia</taxon>
        <taxon>Methanosarcinales</taxon>
        <taxon>ANME-2 cluster</taxon>
        <taxon>Candidatus Methanogasteraceae</taxon>
        <taxon>Candidatus Methanogaster</taxon>
    </lineage>
</organism>